<feature type="region of interest" description="Disordered" evidence="6">
    <location>
        <begin position="446"/>
        <end position="466"/>
    </location>
</feature>
<keyword evidence="2" id="KW-0677">Repeat</keyword>
<dbReference type="InterPro" id="IPR001179">
    <property type="entry name" value="PPIase_FKBP_dom"/>
</dbReference>
<dbReference type="GO" id="GO:0034587">
    <property type="term" value="P:piRNA processing"/>
    <property type="evidence" value="ECO:0007669"/>
    <property type="project" value="TreeGrafter"/>
</dbReference>
<dbReference type="SUPFAM" id="SSF54534">
    <property type="entry name" value="FKBP-like"/>
    <property type="match status" value="1"/>
</dbReference>
<dbReference type="Pfam" id="PF00254">
    <property type="entry name" value="FKBP_C"/>
    <property type="match status" value="1"/>
</dbReference>
<name>A0A023EXK7_TRIIF</name>
<feature type="non-terminal residue" evidence="8">
    <location>
        <position position="1"/>
    </location>
</feature>
<dbReference type="PROSITE" id="PS50005">
    <property type="entry name" value="TPR"/>
    <property type="match status" value="1"/>
</dbReference>
<dbReference type="EC" id="5.2.1.8" evidence="4"/>
<comment type="catalytic activity">
    <reaction evidence="4">
        <text>[protein]-peptidylproline (omega=180) = [protein]-peptidylproline (omega=0)</text>
        <dbReference type="Rhea" id="RHEA:16237"/>
        <dbReference type="Rhea" id="RHEA-COMP:10747"/>
        <dbReference type="Rhea" id="RHEA-COMP:10748"/>
        <dbReference type="ChEBI" id="CHEBI:83833"/>
        <dbReference type="ChEBI" id="CHEBI:83834"/>
        <dbReference type="EC" id="5.2.1.8"/>
    </reaction>
</comment>
<feature type="repeat" description="TPR" evidence="5">
    <location>
        <begin position="242"/>
        <end position="275"/>
    </location>
</feature>
<organism evidence="8">
    <name type="scientific">Triatoma infestans</name>
    <name type="common">Assassin bug</name>
    <dbReference type="NCBI Taxonomy" id="30076"/>
    <lineage>
        <taxon>Eukaryota</taxon>
        <taxon>Metazoa</taxon>
        <taxon>Ecdysozoa</taxon>
        <taxon>Arthropoda</taxon>
        <taxon>Hexapoda</taxon>
        <taxon>Insecta</taxon>
        <taxon>Pterygota</taxon>
        <taxon>Neoptera</taxon>
        <taxon>Paraneoptera</taxon>
        <taxon>Hemiptera</taxon>
        <taxon>Heteroptera</taxon>
        <taxon>Panheteroptera</taxon>
        <taxon>Cimicomorpha</taxon>
        <taxon>Reduviidae</taxon>
        <taxon>Triatominae</taxon>
        <taxon>Triatoma</taxon>
    </lineage>
</organism>
<evidence type="ECO:0000259" key="7">
    <source>
        <dbReference type="PROSITE" id="PS50059"/>
    </source>
</evidence>
<dbReference type="InterPro" id="IPR011990">
    <property type="entry name" value="TPR-like_helical_dom_sf"/>
</dbReference>
<dbReference type="Gene3D" id="1.25.40.10">
    <property type="entry name" value="Tetratricopeptide repeat domain"/>
    <property type="match status" value="1"/>
</dbReference>
<dbReference type="GO" id="GO:0051879">
    <property type="term" value="F:Hsp90 protein binding"/>
    <property type="evidence" value="ECO:0007669"/>
    <property type="project" value="TreeGrafter"/>
</dbReference>
<evidence type="ECO:0000256" key="3">
    <source>
        <dbReference type="ARBA" id="ARBA00022803"/>
    </source>
</evidence>
<sequence length="531" mass="59671">TPFSHYAKQMTNVDPEGKLKKLVVRTGTGEVVPPNSIVYIFYKAYLQNEEYPFTSSHMLSSAPRRYQLGSGALCAGFEAAIATMEIGEKSHFLLAPEIAYGKTGCMPMVPADAEILLEVELCDIVRHDYRLSGTLNPVTKGSDCDNIFRPVYELHHLANEFHRAGNFFCAAVNYRKAENLLSLIKCFNEKEEKRRKELLLKMVVNQIITFVTGNKALTKPREAVSAALRAFQHVPAEAALSTKLKYNLAKAYILLNEEEKALHLLKEARKLEPLNSNIKSLHDKIEIQVNEKRENEDRCWKSAHKKFPEHDSKEEYMAFLRNSIKNDLENYLENPASNIGMPWNYTKDERVTLCRQAERMNLVYEEYKSHPANVLISIHKRGSAMLVTERDEVLHKAKEMVSSDEEDGEEEGFIGWDDVNLLNDQAKEQVVVNVDDDDDDNDVVVLSEDSSSPSPSPVAPAVPSPPAVEITPLDIVETNMDEDEVYVISDSDDDDGDINAGQGQNAKTMLSMINGQPGCSGMMMMTQNGYL</sequence>
<dbReference type="PANTHER" id="PTHR46674">
    <property type="entry name" value="INACTIVE PEPTIDYL-PROLYL CIS-TRANS ISOMERASE FKBP6"/>
    <property type="match status" value="1"/>
</dbReference>
<accession>A0A023EXK7</accession>
<dbReference type="PROSITE" id="PS50059">
    <property type="entry name" value="FKBP_PPIASE"/>
    <property type="match status" value="1"/>
</dbReference>
<proteinExistence type="evidence at transcript level"/>
<evidence type="ECO:0000256" key="4">
    <source>
        <dbReference type="PROSITE-ProRule" id="PRU00277"/>
    </source>
</evidence>
<reference evidence="8" key="1">
    <citation type="journal article" date="2014" name="PLoS Negl. Trop. Dis.">
        <title>An updated insight into the Sialotranscriptome of Triatoma infestans: developmental stage and geographic variations.</title>
        <authorList>
            <person name="Schwarz A."/>
            <person name="Medrano-Mercado N."/>
            <person name="Schaub G.A."/>
            <person name="Struchiner C.J."/>
            <person name="Bargues M.D."/>
            <person name="Levy M.Z."/>
            <person name="Ribeiro J.M."/>
        </authorList>
    </citation>
    <scope>NUCLEOTIDE SEQUENCE</scope>
    <source>
        <strain evidence="8">Chile</strain>
        <tissue evidence="8">Salivary glands</tissue>
    </source>
</reference>
<evidence type="ECO:0000256" key="2">
    <source>
        <dbReference type="ARBA" id="ARBA00022737"/>
    </source>
</evidence>
<keyword evidence="4 8" id="KW-0413">Isomerase</keyword>
<dbReference type="InterPro" id="IPR042282">
    <property type="entry name" value="FKBP6/shu"/>
</dbReference>
<evidence type="ECO:0000256" key="5">
    <source>
        <dbReference type="PROSITE-ProRule" id="PRU00339"/>
    </source>
</evidence>
<dbReference type="InterPro" id="IPR046357">
    <property type="entry name" value="PPIase_dom_sf"/>
</dbReference>
<dbReference type="EMBL" id="GBBI01004774">
    <property type="protein sequence ID" value="JAC13938.1"/>
    <property type="molecule type" value="mRNA"/>
</dbReference>
<evidence type="ECO:0000313" key="8">
    <source>
        <dbReference type="EMBL" id="JAC13938.1"/>
    </source>
</evidence>
<evidence type="ECO:0000256" key="6">
    <source>
        <dbReference type="SAM" id="MobiDB-lite"/>
    </source>
</evidence>
<dbReference type="InterPro" id="IPR019734">
    <property type="entry name" value="TPR_rpt"/>
</dbReference>
<dbReference type="Gene3D" id="3.10.50.40">
    <property type="match status" value="1"/>
</dbReference>
<feature type="compositionally biased region" description="Pro residues" evidence="6">
    <location>
        <begin position="454"/>
        <end position="466"/>
    </location>
</feature>
<dbReference type="GO" id="GO:0003755">
    <property type="term" value="F:peptidyl-prolyl cis-trans isomerase activity"/>
    <property type="evidence" value="ECO:0007669"/>
    <property type="project" value="UniProtKB-KW"/>
</dbReference>
<dbReference type="SUPFAM" id="SSF48452">
    <property type="entry name" value="TPR-like"/>
    <property type="match status" value="1"/>
</dbReference>
<keyword evidence="3 5" id="KW-0802">TPR repeat</keyword>
<comment type="similarity">
    <text evidence="1">Belongs to the FKBP6 family.</text>
</comment>
<feature type="domain" description="PPIase FKBP-type" evidence="7">
    <location>
        <begin position="35"/>
        <end position="125"/>
    </location>
</feature>
<evidence type="ECO:0000256" key="1">
    <source>
        <dbReference type="ARBA" id="ARBA00009648"/>
    </source>
</evidence>
<dbReference type="GO" id="GO:0005737">
    <property type="term" value="C:cytoplasm"/>
    <property type="evidence" value="ECO:0007669"/>
    <property type="project" value="TreeGrafter"/>
</dbReference>
<dbReference type="GO" id="GO:0007283">
    <property type="term" value="P:spermatogenesis"/>
    <property type="evidence" value="ECO:0007669"/>
    <property type="project" value="TreeGrafter"/>
</dbReference>
<dbReference type="PANTHER" id="PTHR46674:SF1">
    <property type="entry name" value="INACTIVE PEPTIDYL-PROLYL CIS-TRANS ISOMERASE FKBP6"/>
    <property type="match status" value="1"/>
</dbReference>
<dbReference type="AlphaFoldDB" id="A0A023EXK7"/>
<protein>
    <recommendedName>
        <fullName evidence="4">peptidylprolyl isomerase</fullName>
        <ecNumber evidence="4">5.2.1.8</ecNumber>
    </recommendedName>
</protein>
<keyword evidence="4" id="KW-0697">Rotamase</keyword>